<dbReference type="RefSeq" id="WP_181710153.1">
    <property type="nucleotide sequence ID" value="NZ_JABBHS010000035.1"/>
</dbReference>
<dbReference type="Pfam" id="PF17782">
    <property type="entry name" value="WHD_DprA"/>
    <property type="match status" value="1"/>
</dbReference>
<sequence length="77" mass="8549">MNKLAAQDRDRILQCLHTMPMTVAQISQQLHLSTARVSGIVQILKSEGLIHAPRCTTGPRGKPVNLWEIHPSLKSPE</sequence>
<dbReference type="EMBL" id="JABBHS010000035">
    <property type="protein sequence ID" value="MBU2721874.1"/>
    <property type="molecule type" value="Genomic_DNA"/>
</dbReference>
<comment type="caution">
    <text evidence="2">The sequence shown here is derived from an EMBL/GenBank/DDBJ whole genome shotgun (WGS) entry which is preliminary data.</text>
</comment>
<gene>
    <name evidence="2" type="ORF">HF568_01220</name>
</gene>
<organism evidence="2 3">
    <name type="scientific">Acidithiobacillus ferridurans</name>
    <dbReference type="NCBI Taxonomy" id="1232575"/>
    <lineage>
        <taxon>Bacteria</taxon>
        <taxon>Pseudomonadati</taxon>
        <taxon>Pseudomonadota</taxon>
        <taxon>Acidithiobacillia</taxon>
        <taxon>Acidithiobacillales</taxon>
        <taxon>Acidithiobacillaceae</taxon>
        <taxon>Acidithiobacillus</taxon>
    </lineage>
</organism>
<accession>A0A8X8G4H9</accession>
<proteinExistence type="predicted"/>
<feature type="domain" description="DprA winged helix" evidence="1">
    <location>
        <begin position="6"/>
        <end position="43"/>
    </location>
</feature>
<name>A0A8X8G4H9_ACIFI</name>
<dbReference type="InterPro" id="IPR036390">
    <property type="entry name" value="WH_DNA-bd_sf"/>
</dbReference>
<protein>
    <recommendedName>
        <fullName evidence="1">DprA winged helix domain-containing protein</fullName>
    </recommendedName>
</protein>
<dbReference type="Proteomes" id="UP000887300">
    <property type="component" value="Unassembled WGS sequence"/>
</dbReference>
<evidence type="ECO:0000313" key="2">
    <source>
        <dbReference type="EMBL" id="MBU2721874.1"/>
    </source>
</evidence>
<evidence type="ECO:0000313" key="3">
    <source>
        <dbReference type="Proteomes" id="UP000887300"/>
    </source>
</evidence>
<dbReference type="InterPro" id="IPR041614">
    <property type="entry name" value="DprA_WH"/>
</dbReference>
<dbReference type="SUPFAM" id="SSF46785">
    <property type="entry name" value="Winged helix' DNA-binding domain"/>
    <property type="match status" value="1"/>
</dbReference>
<reference evidence="2" key="1">
    <citation type="journal article" date="2021" name="ISME J.">
        <title>Genomic evolution of the class Acidithiobacillia: deep-branching Proteobacteria living in extreme acidic conditions.</title>
        <authorList>
            <person name="Moya-Beltran A."/>
            <person name="Beard S."/>
            <person name="Rojas-Villalobos C."/>
            <person name="Issotta F."/>
            <person name="Gallardo Y."/>
            <person name="Ulloa R."/>
            <person name="Giaveno A."/>
            <person name="Degli Esposti M."/>
            <person name="Johnson D.B."/>
            <person name="Quatrini R."/>
        </authorList>
    </citation>
    <scope>NUCLEOTIDE SEQUENCE</scope>
    <source>
        <strain evidence="2">DSM 583</strain>
    </source>
</reference>
<evidence type="ECO:0000259" key="1">
    <source>
        <dbReference type="Pfam" id="PF17782"/>
    </source>
</evidence>
<dbReference type="InterPro" id="IPR036388">
    <property type="entry name" value="WH-like_DNA-bd_sf"/>
</dbReference>
<dbReference type="AlphaFoldDB" id="A0A8X8G4H9"/>
<dbReference type="Gene3D" id="1.10.10.10">
    <property type="entry name" value="Winged helix-like DNA-binding domain superfamily/Winged helix DNA-binding domain"/>
    <property type="match status" value="1"/>
</dbReference>